<proteinExistence type="predicted"/>
<keyword evidence="3" id="KW-1185">Reference proteome</keyword>
<sequence length="237" mass="26410">MSATVLMVDGTWSKPGARSSAAESLKRSLRPGFDFRYVDYPAMFGPATGLRDMSAAESIAQGVRNLTRAVEATTGPIVIACYSQGFIVGYRFVREVLQRRPELRENVRALAGMGNPHEPTHHGRGGIAQRLKLPDGLPLLSVWVPGDPIADIEVNAPLRSVWDLTEWMSVRDLPSARRWLDDVTDKVTDGPQEWWQHPDILGSLRAANRYVFGTQHSQDYARHGHATRLARMIERVA</sequence>
<evidence type="ECO:0000259" key="1">
    <source>
        <dbReference type="Pfam" id="PF08237"/>
    </source>
</evidence>
<dbReference type="SUPFAM" id="SSF53474">
    <property type="entry name" value="alpha/beta-Hydrolases"/>
    <property type="match status" value="1"/>
</dbReference>
<dbReference type="InterPro" id="IPR013228">
    <property type="entry name" value="PE-PPE_C"/>
</dbReference>
<evidence type="ECO:0000313" key="3">
    <source>
        <dbReference type="Proteomes" id="UP000319240"/>
    </source>
</evidence>
<dbReference type="InterPro" id="IPR029058">
    <property type="entry name" value="AB_hydrolase_fold"/>
</dbReference>
<evidence type="ECO:0000313" key="2">
    <source>
        <dbReference type="EMBL" id="QDF17121.1"/>
    </source>
</evidence>
<name>A0A4Y6EIF2_9CAUD</name>
<dbReference type="EMBL" id="MK801721">
    <property type="protein sequence ID" value="QDF17121.1"/>
    <property type="molecule type" value="Genomic_DNA"/>
</dbReference>
<feature type="domain" description="PE-PPE" evidence="1">
    <location>
        <begin position="31"/>
        <end position="140"/>
    </location>
</feature>
<dbReference type="KEGG" id="vg:62974411"/>
<reference evidence="2 3" key="1">
    <citation type="submission" date="2019-04" db="EMBL/GenBank/DDBJ databases">
        <authorList>
            <person name="Pope W.H."/>
            <person name="Garlena R.A."/>
            <person name="Russell D.A."/>
            <person name="Jacobs-Sera D."/>
            <person name="Hatfull G.F."/>
        </authorList>
    </citation>
    <scope>NUCLEOTIDE SEQUENCE [LARGE SCALE GENOMIC DNA]</scope>
</reference>
<protein>
    <submittedName>
        <fullName evidence="2">Lysin B</fullName>
    </submittedName>
</protein>
<dbReference type="RefSeq" id="YP_010001244.1">
    <property type="nucleotide sequence ID" value="NC_053174.1"/>
</dbReference>
<dbReference type="GeneID" id="62974411"/>
<organism evidence="2 3">
    <name type="scientific">Gordonia phage William</name>
    <dbReference type="NCBI Taxonomy" id="2571253"/>
    <lineage>
        <taxon>Viruses</taxon>
        <taxon>Duplodnaviria</taxon>
        <taxon>Heunggongvirae</taxon>
        <taxon>Uroviricota</taxon>
        <taxon>Caudoviricetes</taxon>
        <taxon>Fairfaxidumvirus</taxon>
        <taxon>Fairfaxidumvirus william</taxon>
    </lineage>
</organism>
<accession>A0A4Y6EIF2</accession>
<gene>
    <name evidence="2" type="primary">26</name>
    <name evidence="2" type="ORF">SEA_WILLIAM_26</name>
</gene>
<dbReference type="Pfam" id="PF08237">
    <property type="entry name" value="PE-PPE"/>
    <property type="match status" value="1"/>
</dbReference>
<dbReference type="Gene3D" id="3.40.50.1820">
    <property type="entry name" value="alpha/beta hydrolase"/>
    <property type="match status" value="1"/>
</dbReference>
<dbReference type="Proteomes" id="UP000319240">
    <property type="component" value="Segment"/>
</dbReference>